<reference evidence="2" key="1">
    <citation type="submission" date="2023-05" db="EMBL/GenBank/DDBJ databases">
        <authorList>
            <person name="Zhang X."/>
        </authorList>
    </citation>
    <scope>NUCLEOTIDE SEQUENCE</scope>
    <source>
        <strain evidence="2">YF14B1</strain>
    </source>
</reference>
<feature type="signal peptide" evidence="1">
    <location>
        <begin position="1"/>
        <end position="21"/>
    </location>
</feature>
<dbReference type="Proteomes" id="UP001241110">
    <property type="component" value="Unassembled WGS sequence"/>
</dbReference>
<dbReference type="RefSeq" id="WP_313975376.1">
    <property type="nucleotide sequence ID" value="NZ_JASJOS010000001.1"/>
</dbReference>
<feature type="chain" id="PRO_5041930375" description="Lipoprotein" evidence="1">
    <location>
        <begin position="22"/>
        <end position="184"/>
    </location>
</feature>
<comment type="caution">
    <text evidence="2">The sequence shown here is derived from an EMBL/GenBank/DDBJ whole genome shotgun (WGS) entry which is preliminary data.</text>
</comment>
<organism evidence="2 3">
    <name type="scientific">Xanthocytophaga flava</name>
    <dbReference type="NCBI Taxonomy" id="3048013"/>
    <lineage>
        <taxon>Bacteria</taxon>
        <taxon>Pseudomonadati</taxon>
        <taxon>Bacteroidota</taxon>
        <taxon>Cytophagia</taxon>
        <taxon>Cytophagales</taxon>
        <taxon>Rhodocytophagaceae</taxon>
        <taxon>Xanthocytophaga</taxon>
    </lineage>
</organism>
<gene>
    <name evidence="2" type="ORF">QNI16_02340</name>
</gene>
<sequence>MKYLVIALAFLWLCMACDSNSSETTSSSDTVSSPVEPTLLSRFSPRLQQVVNTESGLIRGFTPGQPLDSVMHQETAVLEEDSTDYKGYLLGNTVNTDTNALDIRYFFNPKTRVTDSLTIDTYEESDSLMKELANYFTVRFGEPVIKEKKLLTWNLNNNQIVIRDVGVKLSPGLQVVARKSPKHH</sequence>
<protein>
    <recommendedName>
        <fullName evidence="4">Lipoprotein</fullName>
    </recommendedName>
</protein>
<proteinExistence type="predicted"/>
<evidence type="ECO:0000256" key="1">
    <source>
        <dbReference type="SAM" id="SignalP"/>
    </source>
</evidence>
<name>A0AAE3QLI8_9BACT</name>
<evidence type="ECO:0008006" key="4">
    <source>
        <dbReference type="Google" id="ProtNLM"/>
    </source>
</evidence>
<keyword evidence="1" id="KW-0732">Signal</keyword>
<evidence type="ECO:0000313" key="2">
    <source>
        <dbReference type="EMBL" id="MDJ1479305.1"/>
    </source>
</evidence>
<dbReference type="AlphaFoldDB" id="A0AAE3QLI8"/>
<accession>A0AAE3QLI8</accession>
<dbReference type="EMBL" id="JASJOS010000001">
    <property type="protein sequence ID" value="MDJ1479305.1"/>
    <property type="molecule type" value="Genomic_DNA"/>
</dbReference>
<evidence type="ECO:0000313" key="3">
    <source>
        <dbReference type="Proteomes" id="UP001241110"/>
    </source>
</evidence>